<dbReference type="InterPro" id="IPR013103">
    <property type="entry name" value="RVT_2"/>
</dbReference>
<name>A0AAW2V3X5_SESRA</name>
<comment type="caution">
    <text evidence="2">The sequence shown here is derived from an EMBL/GenBank/DDBJ whole genome shotgun (WGS) entry which is preliminary data.</text>
</comment>
<dbReference type="AlphaFoldDB" id="A0AAW2V3X5"/>
<feature type="domain" description="Reverse transcriptase Ty1/copia-type" evidence="1">
    <location>
        <begin position="6"/>
        <end position="158"/>
    </location>
</feature>
<dbReference type="EMBL" id="JACGWJ010000004">
    <property type="protein sequence ID" value="KAL0423893.1"/>
    <property type="molecule type" value="Genomic_DNA"/>
</dbReference>
<organism evidence="2">
    <name type="scientific">Sesamum radiatum</name>
    <name type="common">Black benniseed</name>
    <dbReference type="NCBI Taxonomy" id="300843"/>
    <lineage>
        <taxon>Eukaryota</taxon>
        <taxon>Viridiplantae</taxon>
        <taxon>Streptophyta</taxon>
        <taxon>Embryophyta</taxon>
        <taxon>Tracheophyta</taxon>
        <taxon>Spermatophyta</taxon>
        <taxon>Magnoliopsida</taxon>
        <taxon>eudicotyledons</taxon>
        <taxon>Gunneridae</taxon>
        <taxon>Pentapetalae</taxon>
        <taxon>asterids</taxon>
        <taxon>lamiids</taxon>
        <taxon>Lamiales</taxon>
        <taxon>Pedaliaceae</taxon>
        <taxon>Sesamum</taxon>
    </lineage>
</organism>
<reference evidence="2" key="1">
    <citation type="submission" date="2020-06" db="EMBL/GenBank/DDBJ databases">
        <authorList>
            <person name="Li T."/>
            <person name="Hu X."/>
            <person name="Zhang T."/>
            <person name="Song X."/>
            <person name="Zhang H."/>
            <person name="Dai N."/>
            <person name="Sheng W."/>
            <person name="Hou X."/>
            <person name="Wei L."/>
        </authorList>
    </citation>
    <scope>NUCLEOTIDE SEQUENCE</scope>
    <source>
        <strain evidence="2">G02</strain>
        <tissue evidence="2">Leaf</tissue>
    </source>
</reference>
<accession>A0AAW2V3X5</accession>
<gene>
    <name evidence="2" type="ORF">Sradi_0924100</name>
</gene>
<reference evidence="2" key="2">
    <citation type="journal article" date="2024" name="Plant">
        <title>Genomic evolution and insights into agronomic trait innovations of Sesamum species.</title>
        <authorList>
            <person name="Miao H."/>
            <person name="Wang L."/>
            <person name="Qu L."/>
            <person name="Liu H."/>
            <person name="Sun Y."/>
            <person name="Le M."/>
            <person name="Wang Q."/>
            <person name="Wei S."/>
            <person name="Zheng Y."/>
            <person name="Lin W."/>
            <person name="Duan Y."/>
            <person name="Cao H."/>
            <person name="Xiong S."/>
            <person name="Wang X."/>
            <person name="Wei L."/>
            <person name="Li C."/>
            <person name="Ma Q."/>
            <person name="Ju M."/>
            <person name="Zhao R."/>
            <person name="Li G."/>
            <person name="Mu C."/>
            <person name="Tian Q."/>
            <person name="Mei H."/>
            <person name="Zhang T."/>
            <person name="Gao T."/>
            <person name="Zhang H."/>
        </authorList>
    </citation>
    <scope>NUCLEOTIDE SEQUENCE</scope>
    <source>
        <strain evidence="2">G02</strain>
    </source>
</reference>
<evidence type="ECO:0000259" key="1">
    <source>
        <dbReference type="Pfam" id="PF07727"/>
    </source>
</evidence>
<dbReference type="Pfam" id="PF07727">
    <property type="entry name" value="RVT_2"/>
    <property type="match status" value="1"/>
</dbReference>
<evidence type="ECO:0000313" key="2">
    <source>
        <dbReference type="EMBL" id="KAL0423893.1"/>
    </source>
</evidence>
<sequence>MHGSVDRYKARLVAKGYNQIEGVDYIESLSSVAKSVTGRIFLAMVSRYSWPIQDEDIYLSLPDGYKIPAGKVCKLQRSLYGLEPASRQWNQEFIAKLLLFGFTQCQHDHNLFLKPTNTGVIMLLVYVDNVLIASPIESLITPIKAYMHDLFTIKDLAKHFLVWS</sequence>
<protein>
    <submittedName>
        <fullName evidence="2">Retrovirus-related Pol polyprotein from transposon RE1</fullName>
    </submittedName>
</protein>
<proteinExistence type="predicted"/>